<protein>
    <recommendedName>
        <fullName evidence="13">Polygalacturonase</fullName>
    </recommendedName>
</protein>
<evidence type="ECO:0000256" key="5">
    <source>
        <dbReference type="ARBA" id="ARBA00022801"/>
    </source>
</evidence>
<keyword evidence="7" id="KW-0961">Cell wall biogenesis/degradation</keyword>
<feature type="active site" evidence="8">
    <location>
        <position position="241"/>
    </location>
</feature>
<evidence type="ECO:0000256" key="4">
    <source>
        <dbReference type="ARBA" id="ARBA00022525"/>
    </source>
</evidence>
<keyword evidence="10" id="KW-0732">Signal</keyword>
<keyword evidence="3" id="KW-0134">Cell wall</keyword>
<organism evidence="11 12">
    <name type="scientific">Protea cynaroides</name>
    <dbReference type="NCBI Taxonomy" id="273540"/>
    <lineage>
        <taxon>Eukaryota</taxon>
        <taxon>Viridiplantae</taxon>
        <taxon>Streptophyta</taxon>
        <taxon>Embryophyta</taxon>
        <taxon>Tracheophyta</taxon>
        <taxon>Spermatophyta</taxon>
        <taxon>Magnoliopsida</taxon>
        <taxon>Proteales</taxon>
        <taxon>Proteaceae</taxon>
        <taxon>Protea</taxon>
    </lineage>
</organism>
<dbReference type="InterPro" id="IPR000743">
    <property type="entry name" value="Glyco_hydro_28"/>
</dbReference>
<feature type="signal peptide" evidence="10">
    <location>
        <begin position="1"/>
        <end position="22"/>
    </location>
</feature>
<evidence type="ECO:0008006" key="13">
    <source>
        <dbReference type="Google" id="ProtNLM"/>
    </source>
</evidence>
<dbReference type="SUPFAM" id="SSF51126">
    <property type="entry name" value="Pectin lyase-like"/>
    <property type="match status" value="1"/>
</dbReference>
<evidence type="ECO:0000256" key="3">
    <source>
        <dbReference type="ARBA" id="ARBA00022512"/>
    </source>
</evidence>
<dbReference type="InterPro" id="IPR012334">
    <property type="entry name" value="Pectin_lyas_fold"/>
</dbReference>
<dbReference type="GO" id="GO:0004650">
    <property type="term" value="F:polygalacturonase activity"/>
    <property type="evidence" value="ECO:0007669"/>
    <property type="project" value="InterPro"/>
</dbReference>
<dbReference type="InterPro" id="IPR011050">
    <property type="entry name" value="Pectin_lyase_fold/virulence"/>
</dbReference>
<accession>A0A9Q0L455</accession>
<comment type="similarity">
    <text evidence="2 9">Belongs to the glycosyl hydrolase 28 family.</text>
</comment>
<evidence type="ECO:0000256" key="6">
    <source>
        <dbReference type="ARBA" id="ARBA00023295"/>
    </source>
</evidence>
<evidence type="ECO:0000256" key="8">
    <source>
        <dbReference type="PROSITE-ProRule" id="PRU10052"/>
    </source>
</evidence>
<dbReference type="GO" id="GO:0005975">
    <property type="term" value="P:carbohydrate metabolic process"/>
    <property type="evidence" value="ECO:0007669"/>
    <property type="project" value="InterPro"/>
</dbReference>
<reference evidence="11" key="1">
    <citation type="journal article" date="2023" name="Plant J.">
        <title>The genome of the king protea, Protea cynaroides.</title>
        <authorList>
            <person name="Chang J."/>
            <person name="Duong T.A."/>
            <person name="Schoeman C."/>
            <person name="Ma X."/>
            <person name="Roodt D."/>
            <person name="Barker N."/>
            <person name="Li Z."/>
            <person name="Van de Peer Y."/>
            <person name="Mizrachi E."/>
        </authorList>
    </citation>
    <scope>NUCLEOTIDE SEQUENCE</scope>
    <source>
        <tissue evidence="11">Young leaves</tissue>
    </source>
</reference>
<evidence type="ECO:0000256" key="2">
    <source>
        <dbReference type="ARBA" id="ARBA00008834"/>
    </source>
</evidence>
<dbReference type="SMART" id="SM00710">
    <property type="entry name" value="PbH1"/>
    <property type="match status" value="5"/>
</dbReference>
<keyword evidence="6 9" id="KW-0326">Glycosidase</keyword>
<dbReference type="GO" id="GO:0071555">
    <property type="term" value="P:cell wall organization"/>
    <property type="evidence" value="ECO:0007669"/>
    <property type="project" value="UniProtKB-KW"/>
</dbReference>
<dbReference type="EMBL" id="JAMYWD010000001">
    <property type="protein sequence ID" value="KAJ4981549.1"/>
    <property type="molecule type" value="Genomic_DNA"/>
</dbReference>
<keyword evidence="5 9" id="KW-0378">Hydrolase</keyword>
<keyword evidence="12" id="KW-1185">Reference proteome</keyword>
<comment type="caution">
    <text evidence="11">The sequence shown here is derived from an EMBL/GenBank/DDBJ whole genome shotgun (WGS) entry which is preliminary data.</text>
</comment>
<sequence length="395" mass="41989">MDLKWNQWVLSALFLFAGVAEATVFDVKNYGAQADGKTDISKALVSAWNDSCASVEPTSTVLISEGTYLLGPVILSGPCKSSSIEFQLQGLVQAPPDPASIQTDAWVHFQNVKGLKVSGGGTLDGQGERAWTSNNCSANPNCKELPINLKLTTVQNTIIQDITSKNSKYFHIGIFQSSDLTLENLNINAPGNSPNTDGIHVSSSERINVTNIVIATGDDCISVGPGTRNLNVTKVVCGPGHGISVGSLGKYPGEAEVYGVFVRNCTFINTQNGARIKTWPSSPVGAASNIVFEDLIMDNAYHPVILDQAYCPHQKCDQEPPSLVKLSDITFDQIKGTSASQVAVIISCSRGAPCENLKIGNIDLHYTGIGGSANSTCLNVKPIFFGVQIPPIVCT</sequence>
<proteinExistence type="inferred from homology"/>
<comment type="subcellular location">
    <subcellularLocation>
        <location evidence="1">Secreted</location>
        <location evidence="1">Cell wall</location>
    </subcellularLocation>
</comment>
<dbReference type="AlphaFoldDB" id="A0A9Q0L455"/>
<dbReference type="InterPro" id="IPR006626">
    <property type="entry name" value="PbH1"/>
</dbReference>
<evidence type="ECO:0000313" key="11">
    <source>
        <dbReference type="EMBL" id="KAJ4981549.1"/>
    </source>
</evidence>
<evidence type="ECO:0000256" key="1">
    <source>
        <dbReference type="ARBA" id="ARBA00004191"/>
    </source>
</evidence>
<dbReference type="FunFam" id="2.160.20.10:FF:000004">
    <property type="entry name" value="Pectin lyase-like superfamily protein"/>
    <property type="match status" value="1"/>
</dbReference>
<feature type="chain" id="PRO_5040153432" description="Polygalacturonase" evidence="10">
    <location>
        <begin position="23"/>
        <end position="395"/>
    </location>
</feature>
<dbReference type="PANTHER" id="PTHR31375">
    <property type="match status" value="1"/>
</dbReference>
<dbReference type="Pfam" id="PF00295">
    <property type="entry name" value="Glyco_hydro_28"/>
    <property type="match status" value="1"/>
</dbReference>
<name>A0A9Q0L455_9MAGN</name>
<gene>
    <name evidence="11" type="ORF">NE237_032386</name>
</gene>
<keyword evidence="4" id="KW-0964">Secreted</keyword>
<dbReference type="Gene3D" id="2.160.20.10">
    <property type="entry name" value="Single-stranded right-handed beta-helix, Pectin lyase-like"/>
    <property type="match status" value="1"/>
</dbReference>
<evidence type="ECO:0000313" key="12">
    <source>
        <dbReference type="Proteomes" id="UP001141806"/>
    </source>
</evidence>
<dbReference type="Proteomes" id="UP001141806">
    <property type="component" value="Unassembled WGS sequence"/>
</dbReference>
<dbReference type="PROSITE" id="PS00502">
    <property type="entry name" value="POLYGALACTURONASE"/>
    <property type="match status" value="1"/>
</dbReference>
<evidence type="ECO:0000256" key="9">
    <source>
        <dbReference type="RuleBase" id="RU361169"/>
    </source>
</evidence>
<evidence type="ECO:0000256" key="7">
    <source>
        <dbReference type="ARBA" id="ARBA00023316"/>
    </source>
</evidence>
<dbReference type="OrthoDB" id="187139at2759"/>
<evidence type="ECO:0000256" key="10">
    <source>
        <dbReference type="SAM" id="SignalP"/>
    </source>
</evidence>